<dbReference type="InterPro" id="IPR013087">
    <property type="entry name" value="Znf_C2H2_type"/>
</dbReference>
<feature type="domain" description="UBP-type" evidence="19">
    <location>
        <begin position="177"/>
        <end position="287"/>
    </location>
</feature>
<keyword evidence="3 11" id="KW-0645">Protease</keyword>
<gene>
    <name evidence="20" type="ORF">PCOS0759_LOCUS3713</name>
</gene>
<evidence type="ECO:0000256" key="1">
    <source>
        <dbReference type="ARBA" id="ARBA00000707"/>
    </source>
</evidence>
<evidence type="ECO:0000259" key="19">
    <source>
        <dbReference type="PROSITE" id="PS50271"/>
    </source>
</evidence>
<evidence type="ECO:0000256" key="7">
    <source>
        <dbReference type="ARBA" id="ARBA00022786"/>
    </source>
</evidence>
<dbReference type="InterPro" id="IPR013083">
    <property type="entry name" value="Znf_RING/FYVE/PHD"/>
</dbReference>
<dbReference type="SMART" id="SM00165">
    <property type="entry name" value="UBA"/>
    <property type="match status" value="2"/>
</dbReference>
<dbReference type="InterPro" id="IPR016652">
    <property type="entry name" value="Ubiquitinyl_hydrolase"/>
</dbReference>
<evidence type="ECO:0000256" key="15">
    <source>
        <dbReference type="RuleBase" id="RU366025"/>
    </source>
</evidence>
<keyword evidence="6 14" id="KW-0863">Zinc-finger</keyword>
<evidence type="ECO:0000256" key="3">
    <source>
        <dbReference type="ARBA" id="ARBA00022670"/>
    </source>
</evidence>
<evidence type="ECO:0000256" key="16">
    <source>
        <dbReference type="SAM" id="MobiDB-lite"/>
    </source>
</evidence>
<dbReference type="InterPro" id="IPR009060">
    <property type="entry name" value="UBA-like_sf"/>
</dbReference>
<dbReference type="PROSITE" id="PS00972">
    <property type="entry name" value="USP_1"/>
    <property type="match status" value="1"/>
</dbReference>
<accession>A0A7S1KP08</accession>
<comment type="similarity">
    <text evidence="2 11 15">Belongs to the peptidase C19 family.</text>
</comment>
<evidence type="ECO:0000259" key="17">
    <source>
        <dbReference type="PROSITE" id="PS50030"/>
    </source>
</evidence>
<evidence type="ECO:0000259" key="18">
    <source>
        <dbReference type="PROSITE" id="PS50235"/>
    </source>
</evidence>
<dbReference type="PANTHER" id="PTHR21646:SF10">
    <property type="entry name" value="UBIQUITIN CARBOXYL-TERMINAL HYDROLASE 14"/>
    <property type="match status" value="1"/>
</dbReference>
<evidence type="ECO:0000256" key="13">
    <source>
        <dbReference type="PIRSR" id="PIRSR016308-3"/>
    </source>
</evidence>
<evidence type="ECO:0000256" key="10">
    <source>
        <dbReference type="ARBA" id="ARBA00022833"/>
    </source>
</evidence>
<organism evidence="20">
    <name type="scientific">Percolomonas cosmopolitus</name>
    <dbReference type="NCBI Taxonomy" id="63605"/>
    <lineage>
        <taxon>Eukaryota</taxon>
        <taxon>Discoba</taxon>
        <taxon>Heterolobosea</taxon>
        <taxon>Tetramitia</taxon>
        <taxon>Eutetramitia</taxon>
        <taxon>Percolomonadidae</taxon>
        <taxon>Percolomonas</taxon>
    </lineage>
</organism>
<dbReference type="SUPFAM" id="SSF46934">
    <property type="entry name" value="UBA-like"/>
    <property type="match status" value="1"/>
</dbReference>
<dbReference type="SUPFAM" id="SSF54001">
    <property type="entry name" value="Cysteine proteinases"/>
    <property type="match status" value="1"/>
</dbReference>
<dbReference type="GO" id="GO:0016579">
    <property type="term" value="P:protein deubiquitination"/>
    <property type="evidence" value="ECO:0007669"/>
    <property type="project" value="InterPro"/>
</dbReference>
<keyword evidence="10 11" id="KW-0862">Zinc</keyword>
<protein>
    <recommendedName>
        <fullName evidence="11 15">Ubiquitin carboxyl-terminal hydrolase</fullName>
        <ecNumber evidence="11 15">3.4.19.12</ecNumber>
    </recommendedName>
</protein>
<feature type="region of interest" description="Disordered" evidence="16">
    <location>
        <begin position="539"/>
        <end position="559"/>
    </location>
</feature>
<dbReference type="PROSITE" id="PS50030">
    <property type="entry name" value="UBA"/>
    <property type="match status" value="2"/>
</dbReference>
<dbReference type="PROSITE" id="PS00028">
    <property type="entry name" value="ZINC_FINGER_C2H2_1"/>
    <property type="match status" value="1"/>
</dbReference>
<feature type="compositionally biased region" description="Basic and acidic residues" evidence="16">
    <location>
        <begin position="403"/>
        <end position="428"/>
    </location>
</feature>
<feature type="binding site" evidence="13">
    <location>
        <position position="223"/>
    </location>
    <ligand>
        <name>Zn(2+)</name>
        <dbReference type="ChEBI" id="CHEBI:29105"/>
    </ligand>
</feature>
<dbReference type="FunFam" id="3.30.40.10:FF:000026">
    <property type="entry name" value="Ubiquitin carboxyl-terminal hydrolase"/>
    <property type="match status" value="1"/>
</dbReference>
<evidence type="ECO:0000256" key="12">
    <source>
        <dbReference type="PIRSR" id="PIRSR016308-1"/>
    </source>
</evidence>
<dbReference type="Pfam" id="PF00627">
    <property type="entry name" value="UBA"/>
    <property type="match status" value="1"/>
</dbReference>
<keyword evidence="5" id="KW-0677">Repeat</keyword>
<dbReference type="InterPro" id="IPR041432">
    <property type="entry name" value="UBP13_Znf-UBP_var"/>
</dbReference>
<keyword evidence="9 11" id="KW-0788">Thiol protease</keyword>
<evidence type="ECO:0000256" key="2">
    <source>
        <dbReference type="ARBA" id="ARBA00009085"/>
    </source>
</evidence>
<feature type="domain" description="UBA" evidence="17">
    <location>
        <begin position="655"/>
        <end position="705"/>
    </location>
</feature>
<evidence type="ECO:0000256" key="6">
    <source>
        <dbReference type="ARBA" id="ARBA00022771"/>
    </source>
</evidence>
<dbReference type="GO" id="GO:0006508">
    <property type="term" value="P:proteolysis"/>
    <property type="evidence" value="ECO:0007669"/>
    <property type="project" value="UniProtKB-KW"/>
</dbReference>
<dbReference type="Pfam" id="PF02148">
    <property type="entry name" value="zf-UBP"/>
    <property type="match status" value="1"/>
</dbReference>
<dbReference type="PIRSF" id="PIRSF016308">
    <property type="entry name" value="UBP"/>
    <property type="match status" value="1"/>
</dbReference>
<dbReference type="InterPro" id="IPR028889">
    <property type="entry name" value="USP"/>
</dbReference>
<dbReference type="SUPFAM" id="SSF57850">
    <property type="entry name" value="RING/U-box"/>
    <property type="match status" value="1"/>
</dbReference>
<dbReference type="EC" id="3.4.19.12" evidence="11 15"/>
<dbReference type="SMART" id="SM00290">
    <property type="entry name" value="ZnF_UBP"/>
    <property type="match status" value="1"/>
</dbReference>
<evidence type="ECO:0000256" key="8">
    <source>
        <dbReference type="ARBA" id="ARBA00022801"/>
    </source>
</evidence>
<feature type="domain" description="USP" evidence="18">
    <location>
        <begin position="329"/>
        <end position="853"/>
    </location>
</feature>
<dbReference type="InterPro" id="IPR001394">
    <property type="entry name" value="Peptidase_C19_UCH"/>
</dbReference>
<dbReference type="Pfam" id="PF00443">
    <property type="entry name" value="UCH"/>
    <property type="match status" value="1"/>
</dbReference>
<dbReference type="InterPro" id="IPR038765">
    <property type="entry name" value="Papain-like_cys_pep_sf"/>
</dbReference>
<feature type="active site" description="Nucleophile" evidence="12">
    <location>
        <position position="338"/>
    </location>
</feature>
<keyword evidence="8 11" id="KW-0378">Hydrolase</keyword>
<dbReference type="AlphaFoldDB" id="A0A7S1KP08"/>
<evidence type="ECO:0000256" key="14">
    <source>
        <dbReference type="PROSITE-ProRule" id="PRU00502"/>
    </source>
</evidence>
<dbReference type="Gene3D" id="3.90.70.10">
    <property type="entry name" value="Cysteine proteinases"/>
    <property type="match status" value="1"/>
</dbReference>
<evidence type="ECO:0000256" key="5">
    <source>
        <dbReference type="ARBA" id="ARBA00022737"/>
    </source>
</evidence>
<proteinExistence type="inferred from homology"/>
<reference evidence="20" key="1">
    <citation type="submission" date="2021-01" db="EMBL/GenBank/DDBJ databases">
        <authorList>
            <person name="Corre E."/>
            <person name="Pelletier E."/>
            <person name="Niang G."/>
            <person name="Scheremetjew M."/>
            <person name="Finn R."/>
            <person name="Kale V."/>
            <person name="Holt S."/>
            <person name="Cochrane G."/>
            <person name="Meng A."/>
            <person name="Brown T."/>
            <person name="Cohen L."/>
        </authorList>
    </citation>
    <scope>NUCLEOTIDE SEQUENCE</scope>
    <source>
        <strain evidence="20">WS</strain>
    </source>
</reference>
<dbReference type="PROSITE" id="PS50235">
    <property type="entry name" value="USP_3"/>
    <property type="match status" value="1"/>
</dbReference>
<dbReference type="Gene3D" id="3.30.40.10">
    <property type="entry name" value="Zinc/RING finger domain, C3HC4 (zinc finger)"/>
    <property type="match status" value="2"/>
</dbReference>
<dbReference type="Gene3D" id="1.10.8.10">
    <property type="entry name" value="DNA helicase RuvA subunit, C-terminal domain"/>
    <property type="match status" value="2"/>
</dbReference>
<dbReference type="InterPro" id="IPR050185">
    <property type="entry name" value="Ub_carboxyl-term_hydrolase"/>
</dbReference>
<feature type="binding site" evidence="13">
    <location>
        <position position="206"/>
    </location>
    <ligand>
        <name>Zn(2+)</name>
        <dbReference type="ChEBI" id="CHEBI:29105"/>
    </ligand>
</feature>
<feature type="binding site" evidence="13">
    <location>
        <position position="203"/>
    </location>
    <ligand>
        <name>Zn(2+)</name>
        <dbReference type="ChEBI" id="CHEBI:29105"/>
    </ligand>
</feature>
<dbReference type="Pfam" id="PF17807">
    <property type="entry name" value="zf-UBP_var"/>
    <property type="match status" value="1"/>
</dbReference>
<dbReference type="GO" id="GO:0004843">
    <property type="term" value="F:cysteine-type deubiquitinase activity"/>
    <property type="evidence" value="ECO:0007669"/>
    <property type="project" value="UniProtKB-UniRule"/>
</dbReference>
<evidence type="ECO:0000256" key="9">
    <source>
        <dbReference type="ARBA" id="ARBA00022807"/>
    </source>
</evidence>
<dbReference type="InterPro" id="IPR018200">
    <property type="entry name" value="USP_CS"/>
</dbReference>
<feature type="domain" description="UBA" evidence="17">
    <location>
        <begin position="726"/>
        <end position="766"/>
    </location>
</feature>
<comment type="catalytic activity">
    <reaction evidence="1 11 15">
        <text>Thiol-dependent hydrolysis of ester, thioester, amide, peptide and isopeptide bonds formed by the C-terminal Gly of ubiquitin (a 76-residue protein attached to proteins as an intracellular targeting signal).</text>
        <dbReference type="EC" id="3.4.19.12"/>
    </reaction>
</comment>
<evidence type="ECO:0000256" key="11">
    <source>
        <dbReference type="PIRNR" id="PIRNR016308"/>
    </source>
</evidence>
<evidence type="ECO:0000256" key="4">
    <source>
        <dbReference type="ARBA" id="ARBA00022723"/>
    </source>
</evidence>
<dbReference type="InterPro" id="IPR001607">
    <property type="entry name" value="Znf_UBP"/>
</dbReference>
<dbReference type="GO" id="GO:0008270">
    <property type="term" value="F:zinc ion binding"/>
    <property type="evidence" value="ECO:0007669"/>
    <property type="project" value="UniProtKB-UniRule"/>
</dbReference>
<dbReference type="CDD" id="cd02658">
    <property type="entry name" value="Peptidase_C19B"/>
    <property type="match status" value="1"/>
</dbReference>
<sequence length="853" mass="97111">MSHSHPSSSASPNSLQSLLSPFLKKVQIPHEHSKVYKDECLLSFDTVYSDAGLFVSLNTFQCYSKGYLHKYEKKSHDTLYLNIKRIEKKDPNEKLHKDQEIKRLAIGVEGGFQVDSFSDNYDELLSLVCLEPINQVIQLPNDELPDKIQKSISGILKFASAEKKEAIKAWVDDKDYKESKYARDLKQLDNEGHPPLPRENWQCKECGMKDNLWLCLTCGQILCGRRYFDGSGGNNHMVDHNDQTAHPLVVKMGTITPEGADVFSYAENDMVLDPLLREHLAYWGIDQDKMKKTSKSMAEMELDLNKNLEFSSISEAGKNLEPLFGPGFTGLCNMGNTCYMASTMQVLFSIPEWKKKYYDPDFKLFDELPLSTNITDNVEVQLTKLANGLLSGDYSIPAEDESEHTTSEGGDKMDTSDDEQKTKIKSGEQHGITPRSFKNVIGRDHPEFSTNRQQDAIEYFQYLMSKIDQNERGMNASDDPVDIFKFKMESRWECTQSHNVKYTDEEALNLNLPVPLEKSPNFSVYMEYREKLEKFEREDKEAMKKATEENKPHLPKDRPEAVRPRVTMLDCLRNFTSDEIVDGFYSTAIKGRTQARKNTRLGTFPDYLVVQIQRYYLTNMGQPKKMDVSIDEVQELDLKFMRGNGLREGEVLLPEEDESSQGPDINMDIVNQLVDMGMNELHAKNAVLETGNSNADAAITFLFANQGNPVLDRPIEAKKSSGKTYNADESLVQNMVSMGMSEAESRVALHLTKNDTEAAIDMMFSNMEAVQKEMNAPAQEEAKIEKPPTTYCDGNEQYELFAMVSHIGTHTSCGHYVAHIKIDGQWVIFNDRKVAKSESPPFDLAYMYFYKRK</sequence>
<dbReference type="EMBL" id="HBGD01004475">
    <property type="protein sequence ID" value="CAD9080473.1"/>
    <property type="molecule type" value="Transcribed_RNA"/>
</dbReference>
<dbReference type="PROSITE" id="PS00973">
    <property type="entry name" value="USP_2"/>
    <property type="match status" value="1"/>
</dbReference>
<name>A0A7S1KP08_9EUKA</name>
<dbReference type="InterPro" id="IPR015940">
    <property type="entry name" value="UBA"/>
</dbReference>
<dbReference type="PANTHER" id="PTHR21646">
    <property type="entry name" value="UBIQUITIN CARBOXYL-TERMINAL HYDROLASE"/>
    <property type="match status" value="1"/>
</dbReference>
<dbReference type="PROSITE" id="PS50271">
    <property type="entry name" value="ZF_UBP"/>
    <property type="match status" value="1"/>
</dbReference>
<feature type="active site" description="Proton acceptor" evidence="12">
    <location>
        <position position="815"/>
    </location>
</feature>
<evidence type="ECO:0000313" key="20">
    <source>
        <dbReference type="EMBL" id="CAD9080473.1"/>
    </source>
</evidence>
<feature type="binding site" evidence="13">
    <location>
        <position position="236"/>
    </location>
    <ligand>
        <name>Zn(2+)</name>
        <dbReference type="ChEBI" id="CHEBI:29105"/>
    </ligand>
</feature>
<keyword evidence="4 11" id="KW-0479">Metal-binding</keyword>
<feature type="region of interest" description="Disordered" evidence="16">
    <location>
        <begin position="393"/>
        <end position="446"/>
    </location>
</feature>
<keyword evidence="7 11" id="KW-0833">Ubl conjugation pathway</keyword>